<proteinExistence type="predicted"/>
<keyword evidence="3" id="KW-1185">Reference proteome</keyword>
<feature type="compositionally biased region" description="Basic residues" evidence="1">
    <location>
        <begin position="85"/>
        <end position="119"/>
    </location>
</feature>
<dbReference type="AlphaFoldDB" id="A0AAV2QPD6"/>
<name>A0AAV2QPD6_MEGNR</name>
<dbReference type="EMBL" id="CAXKWB010007963">
    <property type="protein sequence ID" value="CAL4089127.1"/>
    <property type="molecule type" value="Genomic_DNA"/>
</dbReference>
<feature type="region of interest" description="Disordered" evidence="1">
    <location>
        <begin position="70"/>
        <end position="166"/>
    </location>
</feature>
<protein>
    <submittedName>
        <fullName evidence="2">Uncharacterized protein</fullName>
    </submittedName>
</protein>
<feature type="non-terminal residue" evidence="2">
    <location>
        <position position="1"/>
    </location>
</feature>
<evidence type="ECO:0000256" key="1">
    <source>
        <dbReference type="SAM" id="MobiDB-lite"/>
    </source>
</evidence>
<reference evidence="2 3" key="1">
    <citation type="submission" date="2024-05" db="EMBL/GenBank/DDBJ databases">
        <authorList>
            <person name="Wallberg A."/>
        </authorList>
    </citation>
    <scope>NUCLEOTIDE SEQUENCE [LARGE SCALE GENOMIC DNA]</scope>
</reference>
<evidence type="ECO:0000313" key="2">
    <source>
        <dbReference type="EMBL" id="CAL4089127.1"/>
    </source>
</evidence>
<sequence>GNLTNYIDETKGYLLSDTYSKAENRLDIYIHTNPTIGFMKEDSEIIKNDQILIRGAREVMHTKQKGINIEPKTRNKYKNKENIKRRSMKKKIKGQKLKNYSKRRNGRKLSTKKGTRKMRSKEIKSASPKRKIGSAMIKGARKRKRKRKRTRTRQRKPNNTERKRDK</sequence>
<dbReference type="Proteomes" id="UP001497623">
    <property type="component" value="Unassembled WGS sequence"/>
</dbReference>
<comment type="caution">
    <text evidence="2">The sequence shown here is derived from an EMBL/GenBank/DDBJ whole genome shotgun (WGS) entry which is preliminary data.</text>
</comment>
<feature type="compositionally biased region" description="Basic residues" evidence="1">
    <location>
        <begin position="139"/>
        <end position="156"/>
    </location>
</feature>
<accession>A0AAV2QPD6</accession>
<feature type="non-terminal residue" evidence="2">
    <location>
        <position position="166"/>
    </location>
</feature>
<gene>
    <name evidence="2" type="ORF">MNOR_LOCUS13714</name>
</gene>
<organism evidence="2 3">
    <name type="scientific">Meganyctiphanes norvegica</name>
    <name type="common">Northern krill</name>
    <name type="synonym">Thysanopoda norvegica</name>
    <dbReference type="NCBI Taxonomy" id="48144"/>
    <lineage>
        <taxon>Eukaryota</taxon>
        <taxon>Metazoa</taxon>
        <taxon>Ecdysozoa</taxon>
        <taxon>Arthropoda</taxon>
        <taxon>Crustacea</taxon>
        <taxon>Multicrustacea</taxon>
        <taxon>Malacostraca</taxon>
        <taxon>Eumalacostraca</taxon>
        <taxon>Eucarida</taxon>
        <taxon>Euphausiacea</taxon>
        <taxon>Euphausiidae</taxon>
        <taxon>Meganyctiphanes</taxon>
    </lineage>
</organism>
<evidence type="ECO:0000313" key="3">
    <source>
        <dbReference type="Proteomes" id="UP001497623"/>
    </source>
</evidence>